<keyword evidence="3" id="KW-1185">Reference proteome</keyword>
<dbReference type="EMBL" id="BDGJ01000042">
    <property type="protein sequence ID" value="GAW92039.1"/>
    <property type="molecule type" value="Genomic_DNA"/>
</dbReference>
<protein>
    <recommendedName>
        <fullName evidence="1">Uroporphyrinogen decarboxylase (URO-D) domain-containing protein</fullName>
    </recommendedName>
</protein>
<name>A0A1Z5HR86_9FIRM</name>
<accession>A0A1Z5HR86</accession>
<dbReference type="SUPFAM" id="SSF51726">
    <property type="entry name" value="UROD/MetE-like"/>
    <property type="match status" value="1"/>
</dbReference>
<dbReference type="Proteomes" id="UP000197032">
    <property type="component" value="Unassembled WGS sequence"/>
</dbReference>
<dbReference type="Gene3D" id="3.20.20.210">
    <property type="match status" value="1"/>
</dbReference>
<evidence type="ECO:0000313" key="3">
    <source>
        <dbReference type="Proteomes" id="UP000197032"/>
    </source>
</evidence>
<dbReference type="InterPro" id="IPR052024">
    <property type="entry name" value="Methanogen_methyltrans"/>
</dbReference>
<dbReference type="OrthoDB" id="1714431at2"/>
<dbReference type="PANTHER" id="PTHR47099">
    <property type="entry name" value="METHYLCOBAMIDE:COM METHYLTRANSFERASE MTBA"/>
    <property type="match status" value="1"/>
</dbReference>
<dbReference type="InterPro" id="IPR038071">
    <property type="entry name" value="UROD/MetE-like_sf"/>
</dbReference>
<sequence length="284" mass="32069">MGFSCLLQKMKTKIPRGELWIAGEILKELGLEQTQESLITLSSSIGSDICFLSYTNPIQNLPINSGEMTTLINRADALGLVSGVTVDGPFERTIREHDFWEVIKWFSSDPERLDEQLKKNAELAAIELMAADNAGADVLILCDDIAYNRGLYFSPELFKRILLPLYRRLRNLIKSDKPVGFHSDGNIETIITSLIDEGYSMFSLEPEAMNLLELCRRLPENIVILSGIKAEWLMGPDLEDNEMAAIFRYIDDLKNSCKLILASSCGLSDIRSLKKLQEIYRQLE</sequence>
<dbReference type="RefSeq" id="WP_088553469.1">
    <property type="nucleotide sequence ID" value="NZ_BDGJ01000042.1"/>
</dbReference>
<reference evidence="3" key="1">
    <citation type="journal article" date="2017" name="Appl. Environ. Microbiol.">
        <title>Genomic analysis of Calderihabitans maritimus KKC1, a thermophilic hydrogenogenic carboxydotrophic bacterium isolated from marine sediment.</title>
        <authorList>
            <person name="Omae K."/>
            <person name="Yoneda Y."/>
            <person name="Fukuyama Y."/>
            <person name="Yoshida T."/>
            <person name="Sako Y."/>
        </authorList>
    </citation>
    <scope>NUCLEOTIDE SEQUENCE [LARGE SCALE GENOMIC DNA]</scope>
    <source>
        <strain evidence="3">KKC1</strain>
    </source>
</reference>
<organism evidence="2 3">
    <name type="scientific">Calderihabitans maritimus</name>
    <dbReference type="NCBI Taxonomy" id="1246530"/>
    <lineage>
        <taxon>Bacteria</taxon>
        <taxon>Bacillati</taxon>
        <taxon>Bacillota</taxon>
        <taxon>Clostridia</taxon>
        <taxon>Neomoorellales</taxon>
        <taxon>Calderihabitantaceae</taxon>
        <taxon>Calderihabitans</taxon>
    </lineage>
</organism>
<dbReference type="GO" id="GO:0006779">
    <property type="term" value="P:porphyrin-containing compound biosynthetic process"/>
    <property type="evidence" value="ECO:0007669"/>
    <property type="project" value="InterPro"/>
</dbReference>
<dbReference type="InterPro" id="IPR000257">
    <property type="entry name" value="Uroporphyrinogen_deCOase"/>
</dbReference>
<proteinExistence type="predicted"/>
<evidence type="ECO:0000259" key="1">
    <source>
        <dbReference type="Pfam" id="PF01208"/>
    </source>
</evidence>
<evidence type="ECO:0000313" key="2">
    <source>
        <dbReference type="EMBL" id="GAW92039.1"/>
    </source>
</evidence>
<dbReference type="GO" id="GO:0004853">
    <property type="term" value="F:uroporphyrinogen decarboxylase activity"/>
    <property type="evidence" value="ECO:0007669"/>
    <property type="project" value="InterPro"/>
</dbReference>
<dbReference type="AlphaFoldDB" id="A0A1Z5HR86"/>
<dbReference type="PANTHER" id="PTHR47099:SF1">
    <property type="entry name" value="METHYLCOBAMIDE:COM METHYLTRANSFERASE MTBA"/>
    <property type="match status" value="1"/>
</dbReference>
<comment type="caution">
    <text evidence="2">The sequence shown here is derived from an EMBL/GenBank/DDBJ whole genome shotgun (WGS) entry which is preliminary data.</text>
</comment>
<feature type="domain" description="Uroporphyrinogen decarboxylase (URO-D)" evidence="1">
    <location>
        <begin position="97"/>
        <end position="268"/>
    </location>
</feature>
<gene>
    <name evidence="2" type="ORF">KKC1_11990</name>
</gene>
<dbReference type="Pfam" id="PF01208">
    <property type="entry name" value="URO-D"/>
    <property type="match status" value="1"/>
</dbReference>